<dbReference type="Proteomes" id="UP000029223">
    <property type="component" value="Unassembled WGS sequence"/>
</dbReference>
<dbReference type="Pfam" id="PF03992">
    <property type="entry name" value="ABM"/>
    <property type="match status" value="1"/>
</dbReference>
<name>A0ABQ0JEG2_9VIBR</name>
<reference evidence="3" key="2">
    <citation type="submission" date="2014-09" db="EMBL/GenBank/DDBJ databases">
        <authorList>
            <consortium name="NBRP consortium"/>
            <person name="Sawabe T."/>
            <person name="Meirelles P."/>
            <person name="Nakanishi M."/>
            <person name="Sayaka M."/>
            <person name="Hattori M."/>
            <person name="Ohkuma M."/>
        </authorList>
    </citation>
    <scope>NUCLEOTIDE SEQUENCE [LARGE SCALE GENOMIC DNA]</scope>
    <source>
        <strain evidence="3">JCM 19239</strain>
    </source>
</reference>
<dbReference type="InterPro" id="IPR007138">
    <property type="entry name" value="ABM_dom"/>
</dbReference>
<evidence type="ECO:0000259" key="1">
    <source>
        <dbReference type="Pfam" id="PF03992"/>
    </source>
</evidence>
<proteinExistence type="predicted"/>
<keyword evidence="3" id="KW-1185">Reference proteome</keyword>
<dbReference type="InterPro" id="IPR011008">
    <property type="entry name" value="Dimeric_a/b-barrel"/>
</dbReference>
<evidence type="ECO:0000313" key="3">
    <source>
        <dbReference type="Proteomes" id="UP000029223"/>
    </source>
</evidence>
<gene>
    <name evidence="2" type="ORF">JCM19239_1155</name>
</gene>
<dbReference type="SUPFAM" id="SSF54909">
    <property type="entry name" value="Dimeric alpha+beta barrel"/>
    <property type="match status" value="1"/>
</dbReference>
<protein>
    <submittedName>
        <fullName evidence="2">Arginase</fullName>
    </submittedName>
</protein>
<evidence type="ECO:0000313" key="2">
    <source>
        <dbReference type="EMBL" id="GAL27141.1"/>
    </source>
</evidence>
<comment type="caution">
    <text evidence="2">The sequence shown here is derived from an EMBL/GenBank/DDBJ whole genome shotgun (WGS) entry which is preliminary data.</text>
</comment>
<dbReference type="Gene3D" id="3.30.70.100">
    <property type="match status" value="1"/>
</dbReference>
<reference evidence="3" key="1">
    <citation type="submission" date="2014-09" db="EMBL/GenBank/DDBJ databases">
        <title>Vibrio variabilis JCM 19239. (C206) whole genome shotgun sequence.</title>
        <authorList>
            <person name="Sawabe T."/>
            <person name="Meirelles P."/>
            <person name="Nakanishi M."/>
            <person name="Sayaka M."/>
            <person name="Hattori M."/>
            <person name="Ohkuma M."/>
        </authorList>
    </citation>
    <scope>NUCLEOTIDE SEQUENCE [LARGE SCALE GENOMIC DNA]</scope>
    <source>
        <strain evidence="3">JCM 19239</strain>
    </source>
</reference>
<dbReference type="EMBL" id="BBMS01000025">
    <property type="protein sequence ID" value="GAL27141.1"/>
    <property type="molecule type" value="Genomic_DNA"/>
</dbReference>
<accession>A0ABQ0JEG2</accession>
<sequence length="92" mass="10499">MSKVILTGYIEVPNDEISVVTEALNAHILLTRKESGCIVFKVTPHEDISGRFDVYEEFVDTAAFEFHQARVAKSDWGKVTVNVKRFYEVVYT</sequence>
<organism evidence="2 3">
    <name type="scientific">Vibrio variabilis</name>
    <dbReference type="NCBI Taxonomy" id="990271"/>
    <lineage>
        <taxon>Bacteria</taxon>
        <taxon>Pseudomonadati</taxon>
        <taxon>Pseudomonadota</taxon>
        <taxon>Gammaproteobacteria</taxon>
        <taxon>Vibrionales</taxon>
        <taxon>Vibrionaceae</taxon>
        <taxon>Vibrio</taxon>
    </lineage>
</organism>
<feature type="domain" description="ABM" evidence="1">
    <location>
        <begin position="4"/>
        <end position="69"/>
    </location>
</feature>